<evidence type="ECO:0000313" key="5">
    <source>
        <dbReference type="Proteomes" id="UP000829291"/>
    </source>
</evidence>
<dbReference type="InterPro" id="IPR007702">
    <property type="entry name" value="Janus"/>
</dbReference>
<dbReference type="Proteomes" id="UP000829291">
    <property type="component" value="Chromosome 4"/>
</dbReference>
<keyword evidence="3" id="KW-0221">Differentiation</keyword>
<accession>A0ABM3FW14</accession>
<evidence type="ECO:0000256" key="1">
    <source>
        <dbReference type="ARBA" id="ARBA00002508"/>
    </source>
</evidence>
<sequence>MSELLDTIPDVDIDDNGKFKYILIHVFDAENDTVKTIVRGYLREFHAHIYEEVEEKILKDMAPRLETECIGGGFIEHKAADKKIKVYGRSMGFGKADHNVTVELLKKAYPDYEVITTNEE</sequence>
<reference evidence="6" key="1">
    <citation type="submission" date="2025-08" db="UniProtKB">
        <authorList>
            <consortium name="RefSeq"/>
        </authorList>
    </citation>
    <scope>IDENTIFICATION</scope>
    <source>
        <tissue evidence="6">Thorax and Abdomen</tissue>
    </source>
</reference>
<proteinExistence type="inferred from homology"/>
<comment type="function">
    <text evidence="1">JanA and janB regulate somatic sex differentiation.</text>
</comment>
<name>A0ABM3FW14_NEOLC</name>
<protein>
    <submittedName>
        <fullName evidence="6">14 kDa phosphohistidine phosphatase-like isoform X2</fullName>
    </submittedName>
</protein>
<dbReference type="SUPFAM" id="SSF143724">
    <property type="entry name" value="PHP14-like"/>
    <property type="match status" value="1"/>
</dbReference>
<gene>
    <name evidence="6" type="primary">LOC107225043</name>
</gene>
<dbReference type="PANTHER" id="PTHR12258:SF5">
    <property type="entry name" value="BCDNA.GH02250-RELATED"/>
    <property type="match status" value="1"/>
</dbReference>
<evidence type="ECO:0000256" key="3">
    <source>
        <dbReference type="ARBA" id="ARBA00022782"/>
    </source>
</evidence>
<organism evidence="5 6">
    <name type="scientific">Neodiprion lecontei</name>
    <name type="common">Redheaded pine sawfly</name>
    <dbReference type="NCBI Taxonomy" id="441921"/>
    <lineage>
        <taxon>Eukaryota</taxon>
        <taxon>Metazoa</taxon>
        <taxon>Ecdysozoa</taxon>
        <taxon>Arthropoda</taxon>
        <taxon>Hexapoda</taxon>
        <taxon>Insecta</taxon>
        <taxon>Pterygota</taxon>
        <taxon>Neoptera</taxon>
        <taxon>Endopterygota</taxon>
        <taxon>Hymenoptera</taxon>
        <taxon>Tenthredinoidea</taxon>
        <taxon>Diprionidae</taxon>
        <taxon>Diprioninae</taxon>
        <taxon>Neodiprion</taxon>
    </lineage>
</organism>
<dbReference type="GeneID" id="107225043"/>
<comment type="similarity">
    <text evidence="2">Belongs to the janus family.</text>
</comment>
<evidence type="ECO:0000313" key="6">
    <source>
        <dbReference type="RefSeq" id="XP_046592196.1"/>
    </source>
</evidence>
<evidence type="ECO:0000256" key="4">
    <source>
        <dbReference type="ARBA" id="ARBA00022928"/>
    </source>
</evidence>
<dbReference type="RefSeq" id="XP_046592196.1">
    <property type="nucleotide sequence ID" value="XM_046736240.1"/>
</dbReference>
<evidence type="ECO:0000256" key="2">
    <source>
        <dbReference type="ARBA" id="ARBA00010971"/>
    </source>
</evidence>
<dbReference type="Gene3D" id="3.50.20.20">
    <property type="entry name" value="Janus/Ocnus"/>
    <property type="match status" value="1"/>
</dbReference>
<keyword evidence="4" id="KW-0726">Sexual differentiation</keyword>
<keyword evidence="5" id="KW-1185">Reference proteome</keyword>
<dbReference type="Pfam" id="PF05005">
    <property type="entry name" value="Ocnus"/>
    <property type="match status" value="1"/>
</dbReference>
<dbReference type="PANTHER" id="PTHR12258">
    <property type="entry name" value="JANUS-A/JANUS-B"/>
    <property type="match status" value="1"/>
</dbReference>
<dbReference type="InterPro" id="IPR038596">
    <property type="entry name" value="Janus_sf"/>
</dbReference>